<dbReference type="PANTHER" id="PTHR30590">
    <property type="entry name" value="INNER MEMBRANE PROTEIN"/>
    <property type="match status" value="1"/>
</dbReference>
<feature type="transmembrane region" description="Helical" evidence="1">
    <location>
        <begin position="254"/>
        <end position="278"/>
    </location>
</feature>
<feature type="transmembrane region" description="Helical" evidence="1">
    <location>
        <begin position="332"/>
        <end position="351"/>
    </location>
</feature>
<gene>
    <name evidence="3" type="ORF">GGR89_002523</name>
</gene>
<protein>
    <recommendedName>
        <fullName evidence="2">DUF418 domain-containing protein</fullName>
    </recommendedName>
</protein>
<feature type="transmembrane region" description="Helical" evidence="1">
    <location>
        <begin position="84"/>
        <end position="102"/>
    </location>
</feature>
<name>A0A7X6BDX0_9SPHN</name>
<feature type="domain" description="DUF418" evidence="2">
    <location>
        <begin position="277"/>
        <end position="439"/>
    </location>
</feature>
<comment type="caution">
    <text evidence="3">The sequence shown here is derived from an EMBL/GenBank/DDBJ whole genome shotgun (WGS) entry which is preliminary data.</text>
</comment>
<proteinExistence type="predicted"/>
<dbReference type="InterPro" id="IPR007349">
    <property type="entry name" value="DUF418"/>
</dbReference>
<feature type="transmembrane region" description="Helical" evidence="1">
    <location>
        <begin position="123"/>
        <end position="154"/>
    </location>
</feature>
<feature type="transmembrane region" description="Helical" evidence="1">
    <location>
        <begin position="290"/>
        <end position="312"/>
    </location>
</feature>
<keyword evidence="1" id="KW-0472">Membrane</keyword>
<dbReference type="AlphaFoldDB" id="A0A7X6BDX0"/>
<keyword evidence="1" id="KW-0812">Transmembrane</keyword>
<evidence type="ECO:0000259" key="2">
    <source>
        <dbReference type="Pfam" id="PF04235"/>
    </source>
</evidence>
<dbReference type="RefSeq" id="WP_125976743.1">
    <property type="nucleotide sequence ID" value="NZ_BAAADY010000003.1"/>
</dbReference>
<organism evidence="3 4">
    <name type="scientific">Sphingomonas trueperi</name>
    <dbReference type="NCBI Taxonomy" id="53317"/>
    <lineage>
        <taxon>Bacteria</taxon>
        <taxon>Pseudomonadati</taxon>
        <taxon>Pseudomonadota</taxon>
        <taxon>Alphaproteobacteria</taxon>
        <taxon>Sphingomonadales</taxon>
        <taxon>Sphingomonadaceae</taxon>
        <taxon>Sphingomonas</taxon>
    </lineage>
</organism>
<dbReference type="PANTHER" id="PTHR30590:SF2">
    <property type="entry name" value="INNER MEMBRANE PROTEIN"/>
    <property type="match status" value="1"/>
</dbReference>
<evidence type="ECO:0000313" key="4">
    <source>
        <dbReference type="Proteomes" id="UP000531251"/>
    </source>
</evidence>
<keyword evidence="4" id="KW-1185">Reference proteome</keyword>
<reference evidence="3 4" key="1">
    <citation type="submission" date="2020-03" db="EMBL/GenBank/DDBJ databases">
        <title>Genomic Encyclopedia of Type Strains, Phase IV (KMG-IV): sequencing the most valuable type-strain genomes for metagenomic binning, comparative biology and taxonomic classification.</title>
        <authorList>
            <person name="Goeker M."/>
        </authorList>
    </citation>
    <scope>NUCLEOTIDE SEQUENCE [LARGE SCALE GENOMIC DNA]</scope>
    <source>
        <strain evidence="3 4">DSM 7225</strain>
    </source>
</reference>
<sequence>MQDATEGSRARAAQPAPVPQRDRLAALDVLRGAALLGILVINIQLFAGSPSVAFNVPLRVISSSGEQPELNLVVMAIQWLLFEGKMRALFSMLFGASALLLLQRLEQRHDAGMAAAIFHRRNLWLLLIGALHGTLIWSGDVLLFYASGALLVLYPLRHLPGRRLVAIGLSVALVGGTFGISQAMNIPASWATAQLEADGRGALARGALPTAAQLVALHAAEAARSAQLKALATPMPEQPRSYVSSLPAAAYREFVTSIFASGWILETLGLLIAGMGLFRTGFLTGQLTSATYAKVALAGYGIAWPIVLGGLVQASHYDFSSSVTTVAMMLPYEFQAIPGCLANASILLLLVRQGALMPLQRCLAAVGRMALTNYLFTSILCRTLFAWTYLLPVDTLEHYQMMLVVIGVWTFNIVFSLLWLRVFEFGPLEWAWRSLTYWKRQPIVLARMRPRAPLC</sequence>
<feature type="transmembrane region" description="Helical" evidence="1">
    <location>
        <begin position="29"/>
        <end position="47"/>
    </location>
</feature>
<keyword evidence="1" id="KW-1133">Transmembrane helix</keyword>
<accession>A0A7X6BDX0</accession>
<feature type="transmembrane region" description="Helical" evidence="1">
    <location>
        <begin position="402"/>
        <end position="423"/>
    </location>
</feature>
<evidence type="ECO:0000313" key="3">
    <source>
        <dbReference type="EMBL" id="NJB98192.1"/>
    </source>
</evidence>
<dbReference type="Pfam" id="PF04235">
    <property type="entry name" value="DUF418"/>
    <property type="match status" value="1"/>
</dbReference>
<dbReference type="EMBL" id="JAATJB010000007">
    <property type="protein sequence ID" value="NJB98192.1"/>
    <property type="molecule type" value="Genomic_DNA"/>
</dbReference>
<dbReference type="InterPro" id="IPR052529">
    <property type="entry name" value="Bact_Transport_Assoc"/>
</dbReference>
<feature type="transmembrane region" description="Helical" evidence="1">
    <location>
        <begin position="371"/>
        <end position="390"/>
    </location>
</feature>
<dbReference type="Proteomes" id="UP000531251">
    <property type="component" value="Unassembled WGS sequence"/>
</dbReference>
<evidence type="ECO:0000256" key="1">
    <source>
        <dbReference type="SAM" id="Phobius"/>
    </source>
</evidence>